<dbReference type="EMBL" id="KQ483453">
    <property type="protein sequence ID" value="KYP50529.1"/>
    <property type="molecule type" value="Genomic_DNA"/>
</dbReference>
<sequence>MKIISFNARGVGGRIKKKHVVEMVRQKGVDLLLLQETKLETCSRELCHQLWSDEDFDWLAWPATGNSGGILTIWNTTSGKLRYHFCGPGFVGVCLEWGEKKQIIRIVNVYSPCREERNGRIGGGDSQEMVEFNQFILDMQLVHLSPVDRRFTWRRGDGSVMSRLDRVLVSKEWGEVMGYPVVQVMPRDVSDHCALLVKHNSLNWGPKPFRFNNCWLDHKELRTVVTQAWTTNVGLPWAAQRIKGRLFNFKVALKLWNKSNEVMQQKSLVCNIWATRRSKENLLAQKAWKKWSKAGDWNSKYAYACIRGHRRRNQILTLNVEGRWLEEVDEVKGYILNFFSDHFAGREWVRPSIDNIPVPVVSKESLISYFVALIPKSKSPQGLEDFRPISLLGCLYKIISKVLANRMKGVLDDIINEQQLGFVPGRNLFDSVLVANEVVDYVKKNFVLKVDFKKAYDSVDWRYLLYMLWKMGFGERWVKWMEACIYGVDPLSPFLFLIAAEGLGGLVRSAVSKGLFKGIKVGDGPEISLLQFADDTLLIGEATERNLWTLKAVLRCFELISGLKVNFHKSCLIGVKVDQDFLSTAAAFLNCKVGTLPFRYLGLYVGDKPRRTVAWERLLEVLHNKLASWKHKYVSIGGRVTLLNVVLNSLPLHYLSFWKMPLSVIKEVVKIQRRFLWSGVKESSKICWVKWDQVCKPIKEGGLGIKNVAWFNMSLLGKWVWRGLKFPNSLWVQVLKAWYGEFSSVMRHDSVDPKASDWWKDVAWVCQQADFWVDASLNCVIGDGTTIRFWVDKWVGGVALAEVFPRLFFATANKESKTSENGRFVEDMFVWNCDTSRAYTVKSAYGFLHDYFSTGSAVDNSVVLALRHMWKALVPKKASVFSWQLLLQALSVCKGLMKRGMLFLNESCALCNYEDEEEKHLFLHCSISSSIWYSIWYWLDSSSCMPKCLKDLLLDMCDFVGGKKKWRYVVTI</sequence>
<accession>A0A151S6X1</accession>
<keyword evidence="3" id="KW-1185">Reference proteome</keyword>
<evidence type="ECO:0000259" key="1">
    <source>
        <dbReference type="PROSITE" id="PS50878"/>
    </source>
</evidence>
<gene>
    <name evidence="2" type="ORF">KK1_027685</name>
</gene>
<dbReference type="Pfam" id="PF13966">
    <property type="entry name" value="zf-RVT"/>
    <property type="match status" value="1"/>
</dbReference>
<dbReference type="STRING" id="3821.A0A151S6X1"/>
<dbReference type="InterPro" id="IPR000477">
    <property type="entry name" value="RT_dom"/>
</dbReference>
<protein>
    <submittedName>
        <fullName evidence="2">Ribonuclease H protein At1g65750 family</fullName>
    </submittedName>
</protein>
<dbReference type="PROSITE" id="PS50878">
    <property type="entry name" value="RT_POL"/>
    <property type="match status" value="1"/>
</dbReference>
<dbReference type="Gene3D" id="3.60.10.10">
    <property type="entry name" value="Endonuclease/exonuclease/phosphatase"/>
    <property type="match status" value="2"/>
</dbReference>
<proteinExistence type="predicted"/>
<feature type="domain" description="Reverse transcriptase" evidence="1">
    <location>
        <begin position="355"/>
        <end position="605"/>
    </location>
</feature>
<name>A0A151S6X1_CAJCA</name>
<dbReference type="CDD" id="cd01650">
    <property type="entry name" value="RT_nLTR_like"/>
    <property type="match status" value="1"/>
</dbReference>
<reference evidence="2" key="1">
    <citation type="journal article" date="2012" name="Nat. Biotechnol.">
        <title>Draft genome sequence of pigeonpea (Cajanus cajan), an orphan legume crop of resource-poor farmers.</title>
        <authorList>
            <person name="Varshney R.K."/>
            <person name="Chen W."/>
            <person name="Li Y."/>
            <person name="Bharti A.K."/>
            <person name="Saxena R.K."/>
            <person name="Schlueter J.A."/>
            <person name="Donoghue M.T."/>
            <person name="Azam S."/>
            <person name="Fan G."/>
            <person name="Whaley A.M."/>
            <person name="Farmer A.D."/>
            <person name="Sheridan J."/>
            <person name="Iwata A."/>
            <person name="Tuteja R."/>
            <person name="Penmetsa R.V."/>
            <person name="Wu W."/>
            <person name="Upadhyaya H.D."/>
            <person name="Yang S.P."/>
            <person name="Shah T."/>
            <person name="Saxena K.B."/>
            <person name="Michael T."/>
            <person name="McCombie W.R."/>
            <person name="Yang B."/>
            <person name="Zhang G."/>
            <person name="Yang H."/>
            <person name="Wang J."/>
            <person name="Spillane C."/>
            <person name="Cook D.R."/>
            <person name="May G.D."/>
            <person name="Xu X."/>
            <person name="Jackson S.A."/>
        </authorList>
    </citation>
    <scope>NUCLEOTIDE SEQUENCE [LARGE SCALE GENOMIC DNA]</scope>
</reference>
<dbReference type="Gramene" id="C.cajan_28442.t">
    <property type="protein sequence ID" value="C.cajan_28442.t"/>
    <property type="gene ID" value="C.cajan_28442"/>
</dbReference>
<dbReference type="AlphaFoldDB" id="A0A151S6X1"/>
<dbReference type="InterPro" id="IPR026960">
    <property type="entry name" value="RVT-Znf"/>
</dbReference>
<dbReference type="PANTHER" id="PTHR33116">
    <property type="entry name" value="REVERSE TRANSCRIPTASE ZINC-BINDING DOMAIN-CONTAINING PROTEIN-RELATED-RELATED"/>
    <property type="match status" value="1"/>
</dbReference>
<organism evidence="2 3">
    <name type="scientific">Cajanus cajan</name>
    <name type="common">Pigeon pea</name>
    <name type="synonym">Cajanus indicus</name>
    <dbReference type="NCBI Taxonomy" id="3821"/>
    <lineage>
        <taxon>Eukaryota</taxon>
        <taxon>Viridiplantae</taxon>
        <taxon>Streptophyta</taxon>
        <taxon>Embryophyta</taxon>
        <taxon>Tracheophyta</taxon>
        <taxon>Spermatophyta</taxon>
        <taxon>Magnoliopsida</taxon>
        <taxon>eudicotyledons</taxon>
        <taxon>Gunneridae</taxon>
        <taxon>Pentapetalae</taxon>
        <taxon>rosids</taxon>
        <taxon>fabids</taxon>
        <taxon>Fabales</taxon>
        <taxon>Fabaceae</taxon>
        <taxon>Papilionoideae</taxon>
        <taxon>50 kb inversion clade</taxon>
        <taxon>NPAAA clade</taxon>
        <taxon>indigoferoid/millettioid clade</taxon>
        <taxon>Phaseoleae</taxon>
        <taxon>Cajanus</taxon>
    </lineage>
</organism>
<dbReference type="PANTHER" id="PTHR33116:SF78">
    <property type="entry name" value="OS12G0587133 PROTEIN"/>
    <property type="match status" value="1"/>
</dbReference>
<dbReference type="Pfam" id="PF00078">
    <property type="entry name" value="RVT_1"/>
    <property type="match status" value="1"/>
</dbReference>
<evidence type="ECO:0000313" key="3">
    <source>
        <dbReference type="Proteomes" id="UP000075243"/>
    </source>
</evidence>
<evidence type="ECO:0000313" key="2">
    <source>
        <dbReference type="EMBL" id="KYP50529.1"/>
    </source>
</evidence>
<dbReference type="SUPFAM" id="SSF56219">
    <property type="entry name" value="DNase I-like"/>
    <property type="match status" value="1"/>
</dbReference>
<dbReference type="OMA" id="NIWATRR"/>
<dbReference type="InterPro" id="IPR036691">
    <property type="entry name" value="Endo/exonu/phosph_ase_sf"/>
</dbReference>
<dbReference type="Proteomes" id="UP000075243">
    <property type="component" value="Unassembled WGS sequence"/>
</dbReference>